<gene>
    <name evidence="1" type="ORF">DW68_024340</name>
</gene>
<protein>
    <submittedName>
        <fullName evidence="1">Uncharacterized protein</fullName>
    </submittedName>
</protein>
<sequence length="148" mass="16461">MRIEQQLQQLGYRVISGRSRMIVDLEIGGSTIAIDQQGKAQEITLRDGKIEIAPAPGMDALATITITTDQPQTDAERSHRLTLPIPEPCSERYASGWAYADWYIANGGNTEADAPGEWHEEKVNGFWDRLTEERQRLSTCAPANAHPQ</sequence>
<geneLocation type="plasmid" evidence="2"/>
<accession>A0ABN4J1C9</accession>
<evidence type="ECO:0000313" key="2">
    <source>
        <dbReference type="Proteomes" id="UP000028530"/>
    </source>
</evidence>
<name>A0ABN4J1C9_ECTME</name>
<evidence type="ECO:0000313" key="1">
    <source>
        <dbReference type="EMBL" id="ALN21811.1"/>
    </source>
</evidence>
<dbReference type="Proteomes" id="UP000028530">
    <property type="component" value="Plasmid pPME5"/>
</dbReference>
<dbReference type="EMBL" id="CP013125">
    <property type="protein sequence ID" value="ALN21811.1"/>
    <property type="molecule type" value="Genomic_DNA"/>
</dbReference>
<organism evidence="1 2">
    <name type="scientific">Ectopseudomonas mendocina S5.2</name>
    <dbReference type="NCBI Taxonomy" id="1225174"/>
    <lineage>
        <taxon>Bacteria</taxon>
        <taxon>Pseudomonadati</taxon>
        <taxon>Pseudomonadota</taxon>
        <taxon>Gammaproteobacteria</taxon>
        <taxon>Pseudomonadales</taxon>
        <taxon>Pseudomonadaceae</taxon>
        <taxon>Ectopseudomonas</taxon>
    </lineage>
</organism>
<reference evidence="1 2" key="1">
    <citation type="submission" date="2015-11" db="EMBL/GenBank/DDBJ databases">
        <authorList>
            <person name="Chong T.M."/>
            <person name="Chan K.G."/>
            <person name="Dessaux Y."/>
        </authorList>
    </citation>
    <scope>NUCLEOTIDE SEQUENCE [LARGE SCALE GENOMIC DNA]</scope>
    <source>
        <strain evidence="1 2">S5.2</strain>
        <plasmid evidence="2">Plasmid</plasmid>
    </source>
</reference>
<proteinExistence type="predicted"/>
<keyword evidence="1" id="KW-0614">Plasmid</keyword>
<keyword evidence="2" id="KW-1185">Reference proteome</keyword>